<dbReference type="InterPro" id="IPR036097">
    <property type="entry name" value="HisK_dim/P_sf"/>
</dbReference>
<dbReference type="Gene3D" id="3.30.450.20">
    <property type="entry name" value="PAS domain"/>
    <property type="match status" value="1"/>
</dbReference>
<keyword evidence="16 24" id="KW-1133">Transmembrane helix</keyword>
<dbReference type="PRINTS" id="PR00344">
    <property type="entry name" value="BCTRLSENSOR"/>
</dbReference>
<gene>
    <name evidence="27" type="ORF">NJ75_02351</name>
</gene>
<keyword evidence="18" id="KW-0346">Stress response</keyword>
<evidence type="ECO:0000256" key="14">
    <source>
        <dbReference type="ARBA" id="ARBA00022842"/>
    </source>
</evidence>
<dbReference type="GO" id="GO:0004721">
    <property type="term" value="F:phosphoprotein phosphatase activity"/>
    <property type="evidence" value="ECO:0007669"/>
    <property type="project" value="UniProtKB-KW"/>
</dbReference>
<keyword evidence="10" id="KW-0547">Nucleotide-binding</keyword>
<evidence type="ECO:0000256" key="18">
    <source>
        <dbReference type="ARBA" id="ARBA00023016"/>
    </source>
</evidence>
<comment type="caution">
    <text evidence="27">The sequence shown here is derived from an EMBL/GenBank/DDBJ whole genome shotgun (WGS) entry which is preliminary data.</text>
</comment>
<dbReference type="InterPro" id="IPR003661">
    <property type="entry name" value="HisK_dim/P_dom"/>
</dbReference>
<keyword evidence="15" id="KW-0904">Protein phosphatase</keyword>
<comment type="cofactor">
    <cofactor evidence="2">
        <name>Mn(2+)</name>
        <dbReference type="ChEBI" id="CHEBI:29035"/>
    </cofactor>
</comment>
<dbReference type="PANTHER" id="PTHR44936:SF9">
    <property type="entry name" value="SENSOR PROTEIN CREC"/>
    <property type="match status" value="1"/>
</dbReference>
<keyword evidence="17" id="KW-0902">Two-component regulatory system</keyword>
<feature type="transmembrane region" description="Helical" evidence="24">
    <location>
        <begin position="384"/>
        <end position="408"/>
    </location>
</feature>
<dbReference type="InterPro" id="IPR004358">
    <property type="entry name" value="Sig_transdc_His_kin-like_C"/>
</dbReference>
<dbReference type="Gene3D" id="6.10.340.10">
    <property type="match status" value="1"/>
</dbReference>
<evidence type="ECO:0000256" key="24">
    <source>
        <dbReference type="SAM" id="Phobius"/>
    </source>
</evidence>
<comment type="cofactor">
    <cofactor evidence="3">
        <name>Mg(2+)</name>
        <dbReference type="ChEBI" id="CHEBI:18420"/>
    </cofactor>
</comment>
<keyword evidence="6" id="KW-1003">Cell membrane</keyword>
<dbReference type="Pfam" id="PF00512">
    <property type="entry name" value="HisKA"/>
    <property type="match status" value="1"/>
</dbReference>
<evidence type="ECO:0000256" key="8">
    <source>
        <dbReference type="ARBA" id="ARBA00022679"/>
    </source>
</evidence>
<dbReference type="InterPro" id="IPR033479">
    <property type="entry name" value="dCache_1"/>
</dbReference>
<evidence type="ECO:0000256" key="12">
    <source>
        <dbReference type="ARBA" id="ARBA00022801"/>
    </source>
</evidence>
<dbReference type="GO" id="GO:0000155">
    <property type="term" value="F:phosphorelay sensor kinase activity"/>
    <property type="evidence" value="ECO:0007669"/>
    <property type="project" value="InterPro"/>
</dbReference>
<evidence type="ECO:0000256" key="20">
    <source>
        <dbReference type="ARBA" id="ARBA00023136"/>
    </source>
</evidence>
<dbReference type="SMART" id="SM00304">
    <property type="entry name" value="HAMP"/>
    <property type="match status" value="1"/>
</dbReference>
<comment type="catalytic activity">
    <reaction evidence="1">
        <text>ATP + protein L-histidine = ADP + protein N-phospho-L-histidine.</text>
        <dbReference type="EC" id="2.7.13.3"/>
    </reaction>
</comment>
<evidence type="ECO:0000256" key="1">
    <source>
        <dbReference type="ARBA" id="ARBA00000085"/>
    </source>
</evidence>
<dbReference type="PROSITE" id="PS50109">
    <property type="entry name" value="HIS_KIN"/>
    <property type="match status" value="1"/>
</dbReference>
<dbReference type="Pfam" id="PF00672">
    <property type="entry name" value="HAMP"/>
    <property type="match status" value="1"/>
</dbReference>
<evidence type="ECO:0000256" key="15">
    <source>
        <dbReference type="ARBA" id="ARBA00022912"/>
    </source>
</evidence>
<protein>
    <recommendedName>
        <fullName evidence="22">Signal transduction histidine-protein kinase/phosphatase MprB</fullName>
        <ecNumber evidence="5">2.7.13.3</ecNumber>
    </recommendedName>
    <alternativeName>
        <fullName evidence="23">Mycobacterial persistence regulator B</fullName>
    </alternativeName>
</protein>
<accession>A0A0B9A9T2</accession>
<name>A0A0B9A9T2_9SPHN</name>
<evidence type="ECO:0000256" key="4">
    <source>
        <dbReference type="ARBA" id="ARBA00004651"/>
    </source>
</evidence>
<sequence>MFAGLARKGQGRQTTLARWLGASYLRTAVIPLCLIELGFLLSYWATGNFTYQQNVATVTAVSEKYLTDIAARESANITATLGGVEGMTRLLGAEAGEALATPYDPPPEEKARYHIGSDRVFHTTRGRPDDAAAFYSGYHPVGADEIEKVWRSTRLDHTMRHIKAASPLVRQVYLNTWDSYNRIYPYFDVLSQYAPKMNIPTYNFYYEADAQHNPQRKVVWTDAYVDPAGSGWMVSSIAPVYSEKRLEGVVGIDMTLDTVVSRILSLNLPWQGYAMLVGRDGTILALPPAGEKDLGLTELKDHKYADAIRSDTFKPDQFNITRRPELKALAQAVGSGSSRISHVMLGGRDMLATNARVAGPGWTLVVLAPASQILADANSLHDQLVTVGVIMLLILLAFYVVFFAFLVWRARVMSRRLARPLREVEQLMDRIGAGEYNQTAPKFGVSEVDNLSGRLVEMGQKLGEAHQRIVAQEAEVRRSYDTERRITTGQRRFINILSHEFRTPLTVIDSSGQILKRRASRLTEDTVVERSDMIRRAVSRIRDVMESALQLVRMEEGQTTCRPAAVALGSILREAVASAGSERAIEIRINDDVERTALFVDRQLIHSALVAILENACRFSPRDGKVWIETQIEEGRCIISVHDQGPGIPAEELPLVRERFYRGSNSTAVPGAGTGLYLANSLIDANGGLLDIQSTPGQGTVVSSSLPLATVTTTEFWEAA</sequence>
<dbReference type="CDD" id="cd00082">
    <property type="entry name" value="HisKA"/>
    <property type="match status" value="1"/>
</dbReference>
<evidence type="ECO:0000256" key="21">
    <source>
        <dbReference type="ARBA" id="ARBA00023211"/>
    </source>
</evidence>
<dbReference type="InterPro" id="IPR003660">
    <property type="entry name" value="HAMP_dom"/>
</dbReference>
<dbReference type="Proteomes" id="UP000031338">
    <property type="component" value="Unassembled WGS sequence"/>
</dbReference>
<evidence type="ECO:0000259" key="26">
    <source>
        <dbReference type="PROSITE" id="PS50885"/>
    </source>
</evidence>
<keyword evidence="12" id="KW-0378">Hydrolase</keyword>
<evidence type="ECO:0000256" key="13">
    <source>
        <dbReference type="ARBA" id="ARBA00022840"/>
    </source>
</evidence>
<keyword evidence="9 24" id="KW-0812">Transmembrane</keyword>
<evidence type="ECO:0000256" key="23">
    <source>
        <dbReference type="ARBA" id="ARBA00041776"/>
    </source>
</evidence>
<dbReference type="Gene3D" id="1.10.287.130">
    <property type="match status" value="1"/>
</dbReference>
<dbReference type="EC" id="2.7.13.3" evidence="5"/>
<dbReference type="PANTHER" id="PTHR44936">
    <property type="entry name" value="SENSOR PROTEIN CREC"/>
    <property type="match status" value="1"/>
</dbReference>
<feature type="domain" description="HAMP" evidence="26">
    <location>
        <begin position="415"/>
        <end position="467"/>
    </location>
</feature>
<dbReference type="SMART" id="SM00387">
    <property type="entry name" value="HATPase_c"/>
    <property type="match status" value="1"/>
</dbReference>
<keyword evidence="19" id="KW-0843">Virulence</keyword>
<dbReference type="STRING" id="48936.NJ75_02351"/>
<evidence type="ECO:0000256" key="6">
    <source>
        <dbReference type="ARBA" id="ARBA00022475"/>
    </source>
</evidence>
<dbReference type="InterPro" id="IPR003594">
    <property type="entry name" value="HATPase_dom"/>
</dbReference>
<evidence type="ECO:0000256" key="10">
    <source>
        <dbReference type="ARBA" id="ARBA00022741"/>
    </source>
</evidence>
<evidence type="ECO:0000256" key="9">
    <source>
        <dbReference type="ARBA" id="ARBA00022692"/>
    </source>
</evidence>
<dbReference type="SUPFAM" id="SSF55874">
    <property type="entry name" value="ATPase domain of HSP90 chaperone/DNA topoisomerase II/histidine kinase"/>
    <property type="match status" value="1"/>
</dbReference>
<evidence type="ECO:0000313" key="28">
    <source>
        <dbReference type="Proteomes" id="UP000031338"/>
    </source>
</evidence>
<evidence type="ECO:0000256" key="17">
    <source>
        <dbReference type="ARBA" id="ARBA00023012"/>
    </source>
</evidence>
<keyword evidence="21" id="KW-0464">Manganese</keyword>
<evidence type="ECO:0000256" key="22">
    <source>
        <dbReference type="ARBA" id="ARBA00040454"/>
    </source>
</evidence>
<dbReference type="Gene3D" id="3.30.565.10">
    <property type="entry name" value="Histidine kinase-like ATPase, C-terminal domain"/>
    <property type="match status" value="1"/>
</dbReference>
<evidence type="ECO:0000256" key="7">
    <source>
        <dbReference type="ARBA" id="ARBA00022553"/>
    </source>
</evidence>
<reference evidence="27 28" key="1">
    <citation type="submission" date="2014-10" db="EMBL/GenBank/DDBJ databases">
        <title>Draft genome sequence of Novosphingobium subterraneum DSM 12447.</title>
        <authorList>
            <person name="Gan H.M."/>
            <person name="Gan H.Y."/>
            <person name="Savka M.A."/>
        </authorList>
    </citation>
    <scope>NUCLEOTIDE SEQUENCE [LARGE SCALE GENOMIC DNA]</scope>
    <source>
        <strain evidence="27 28">DSM 12447</strain>
    </source>
</reference>
<dbReference type="Pfam" id="PF02743">
    <property type="entry name" value="dCache_1"/>
    <property type="match status" value="1"/>
</dbReference>
<dbReference type="SUPFAM" id="SSF47384">
    <property type="entry name" value="Homodimeric domain of signal transducing histidine kinase"/>
    <property type="match status" value="1"/>
</dbReference>
<proteinExistence type="predicted"/>
<dbReference type="EMBL" id="JRVC01000010">
    <property type="protein sequence ID" value="KHS46090.1"/>
    <property type="molecule type" value="Genomic_DNA"/>
</dbReference>
<evidence type="ECO:0000256" key="19">
    <source>
        <dbReference type="ARBA" id="ARBA00023026"/>
    </source>
</evidence>
<evidence type="ECO:0000259" key="25">
    <source>
        <dbReference type="PROSITE" id="PS50109"/>
    </source>
</evidence>
<evidence type="ECO:0000256" key="5">
    <source>
        <dbReference type="ARBA" id="ARBA00012438"/>
    </source>
</evidence>
<dbReference type="Pfam" id="PF02518">
    <property type="entry name" value="HATPase_c"/>
    <property type="match status" value="1"/>
</dbReference>
<comment type="subcellular location">
    <subcellularLocation>
        <location evidence="4">Cell membrane</location>
        <topology evidence="4">Multi-pass membrane protein</topology>
    </subcellularLocation>
</comment>
<dbReference type="RefSeq" id="WP_052242387.1">
    <property type="nucleotide sequence ID" value="NZ_JRVC01000010.1"/>
</dbReference>
<dbReference type="InterPro" id="IPR050980">
    <property type="entry name" value="2C_sensor_his_kinase"/>
</dbReference>
<dbReference type="CDD" id="cd00075">
    <property type="entry name" value="HATPase"/>
    <property type="match status" value="1"/>
</dbReference>
<dbReference type="InterPro" id="IPR036890">
    <property type="entry name" value="HATPase_C_sf"/>
</dbReference>
<dbReference type="GO" id="GO:0005886">
    <property type="term" value="C:plasma membrane"/>
    <property type="evidence" value="ECO:0007669"/>
    <property type="project" value="UniProtKB-SubCell"/>
</dbReference>
<keyword evidence="11 27" id="KW-0418">Kinase</keyword>
<keyword evidence="14" id="KW-0460">Magnesium</keyword>
<evidence type="ECO:0000256" key="16">
    <source>
        <dbReference type="ARBA" id="ARBA00022989"/>
    </source>
</evidence>
<dbReference type="AlphaFoldDB" id="A0A0B9A9T2"/>
<dbReference type="SMART" id="SM00388">
    <property type="entry name" value="HisKA"/>
    <property type="match status" value="1"/>
</dbReference>
<feature type="domain" description="Histidine kinase" evidence="25">
    <location>
        <begin position="496"/>
        <end position="710"/>
    </location>
</feature>
<keyword evidence="28" id="KW-1185">Reference proteome</keyword>
<evidence type="ECO:0000256" key="11">
    <source>
        <dbReference type="ARBA" id="ARBA00022777"/>
    </source>
</evidence>
<keyword evidence="20 24" id="KW-0472">Membrane</keyword>
<evidence type="ECO:0000313" key="27">
    <source>
        <dbReference type="EMBL" id="KHS46090.1"/>
    </source>
</evidence>
<keyword evidence="8" id="KW-0808">Transferase</keyword>
<organism evidence="27 28">
    <name type="scientific">Novosphingobium subterraneum</name>
    <dbReference type="NCBI Taxonomy" id="48936"/>
    <lineage>
        <taxon>Bacteria</taxon>
        <taxon>Pseudomonadati</taxon>
        <taxon>Pseudomonadota</taxon>
        <taxon>Alphaproteobacteria</taxon>
        <taxon>Sphingomonadales</taxon>
        <taxon>Sphingomonadaceae</taxon>
        <taxon>Novosphingobium</taxon>
    </lineage>
</organism>
<keyword evidence="13" id="KW-0067">ATP-binding</keyword>
<dbReference type="PATRIC" id="fig|48936.3.peg.2363"/>
<evidence type="ECO:0000256" key="3">
    <source>
        <dbReference type="ARBA" id="ARBA00001946"/>
    </source>
</evidence>
<evidence type="ECO:0000256" key="2">
    <source>
        <dbReference type="ARBA" id="ARBA00001936"/>
    </source>
</evidence>
<dbReference type="PROSITE" id="PS50885">
    <property type="entry name" value="HAMP"/>
    <property type="match status" value="1"/>
</dbReference>
<dbReference type="InterPro" id="IPR005467">
    <property type="entry name" value="His_kinase_dom"/>
</dbReference>
<keyword evidence="7" id="KW-0597">Phosphoprotein</keyword>
<dbReference type="GO" id="GO:0005524">
    <property type="term" value="F:ATP binding"/>
    <property type="evidence" value="ECO:0007669"/>
    <property type="project" value="UniProtKB-KW"/>
</dbReference>